<dbReference type="Proteomes" id="UP001597196">
    <property type="component" value="Unassembled WGS sequence"/>
</dbReference>
<reference evidence="5" key="1">
    <citation type="journal article" date="2019" name="Int. J. Syst. Evol. Microbiol.">
        <title>The Global Catalogue of Microorganisms (GCM) 10K type strain sequencing project: providing services to taxonomists for standard genome sequencing and annotation.</title>
        <authorList>
            <consortium name="The Broad Institute Genomics Platform"/>
            <consortium name="The Broad Institute Genome Sequencing Center for Infectious Disease"/>
            <person name="Wu L."/>
            <person name="Ma J."/>
        </authorList>
    </citation>
    <scope>NUCLEOTIDE SEQUENCE [LARGE SCALE GENOMIC DNA]</scope>
    <source>
        <strain evidence="5">CCM 8980</strain>
    </source>
</reference>
<feature type="transmembrane region" description="Helical" evidence="2">
    <location>
        <begin position="734"/>
        <end position="758"/>
    </location>
</feature>
<evidence type="ECO:0000256" key="1">
    <source>
        <dbReference type="ARBA" id="ARBA00022612"/>
    </source>
</evidence>
<comment type="caution">
    <text evidence="4">The sequence shown here is derived from an EMBL/GenBank/DDBJ whole genome shotgun (WGS) entry which is preliminary data.</text>
</comment>
<dbReference type="EMBL" id="JBHTOC010000013">
    <property type="protein sequence ID" value="MFD1430432.1"/>
    <property type="molecule type" value="Genomic_DNA"/>
</dbReference>
<feature type="transmembrane region" description="Helical" evidence="2">
    <location>
        <begin position="408"/>
        <end position="429"/>
    </location>
</feature>
<feature type="transmembrane region" description="Helical" evidence="2">
    <location>
        <begin position="778"/>
        <end position="802"/>
    </location>
</feature>
<proteinExistence type="predicted"/>
<evidence type="ECO:0000313" key="5">
    <source>
        <dbReference type="Proteomes" id="UP001597196"/>
    </source>
</evidence>
<feature type="transmembrane region" description="Helical" evidence="2">
    <location>
        <begin position="544"/>
        <end position="566"/>
    </location>
</feature>
<feature type="transmembrane region" description="Helical" evidence="2">
    <location>
        <begin position="436"/>
        <end position="461"/>
    </location>
</feature>
<sequence length="1056" mass="109234">MANVVATFTANIAPFQAAMGKLQTSVKSGTDAASNAGQRVGGAMTNIGKASTVAGLAIGAMAVSSIKSYGDFQNSINKAAVIAGSSSKDLKSNMNDLEKEAVALGQQLPISAQEAGVAMVEMARNGASVSDLKKEFPAIAKAAAVTGEDLSASAITVQGAMNIWGNGAANAAKDSAILADNANLSSLGIGDMGQVFSNVGATAKTLGLSIIDVSTASGIMAKNNISAAQGSQDLAHALTLMARPSKVAAGEMKELGITYTDAKGNFKSFPTILKEVAKATDGLSQSGKIAVLTNLYGAAGAKAMLPLINSVSKSAGNGKSKWDAYSGALEGVGSSSSKASKYLNDNANNMNKNVGAALDQMGDDLKGLVFSGINLAAPALVKLFNTIGNLASNLASAKTPMAAFLKNMIAWSPVIAIVLVAFGILSTVIGTVITNFSVIAGALGPVSLGFIAAGVAIALIATKSKTVGGALNGMIGILKNIGQFIKSAFNNDIVKSFAVAIAAAVVAFKGFSIVSSIVTFLRSFSIAETAASVAQWALNAAMSANPIVLIATAIVALVAGLIYFFTQTKTGQKIWSDFVSGLKSMWSGLASFFSGLWSGITKTFNSAAKGVQNGWNSVTTFFSNLWTGIVNGATSAWNGLTSFLSGIWNGVVGIASSIWGGISSFFSGLWNGIVSAAMAVWNTFGPALTTIWQGIVSIATGVWNMLKAVIMGPILIVLDFLTGSWTQLGADLQLIWTNIVTAASQIWTGLVTYFSGVWSLITTYAKTAWNLFTSVIEAVWNGIVSGASAIWNALGSFFSGLWNGIVSTAKSLWNGMVSFLSGLWNGTVNTAKNIWNALPGFFSGLWSRVTSFFSSAWNNIKSTVINAATNIVNGARNIWNGFTNIVSNVVNGIKNGFNALVHFNLLDAGRAIMDSFFSGLKAAWSKVQDFVGGIASWIRQHKGPISYDAKLLIPAGNAIMGGLNQGLQKSFGAVQKTVSGMASEISDNMSVNISNLSNAGAQFSSGDVTQSIDASERITPNIYVQNNVDKNGINSMVKEADANDAAVSSYFRPIGG</sequence>
<evidence type="ECO:0000256" key="2">
    <source>
        <dbReference type="SAM" id="Phobius"/>
    </source>
</evidence>
<dbReference type="NCBIfam" id="TIGR01760">
    <property type="entry name" value="tape_meas_TP901"/>
    <property type="match status" value="1"/>
</dbReference>
<keyword evidence="1" id="KW-1188">Viral release from host cell</keyword>
<evidence type="ECO:0000313" key="4">
    <source>
        <dbReference type="EMBL" id="MFD1430432.1"/>
    </source>
</evidence>
<dbReference type="Gene3D" id="1.20.120.20">
    <property type="entry name" value="Apolipoprotein"/>
    <property type="match status" value="1"/>
</dbReference>
<keyword evidence="5" id="KW-1185">Reference proteome</keyword>
<evidence type="ECO:0000259" key="3">
    <source>
        <dbReference type="Pfam" id="PF10145"/>
    </source>
</evidence>
<dbReference type="Pfam" id="PF10145">
    <property type="entry name" value="PhageMin_Tail"/>
    <property type="match status" value="1"/>
</dbReference>
<name>A0ABW4CHU8_9LACO</name>
<feature type="domain" description="Phage tail tape measure protein" evidence="3">
    <location>
        <begin position="99"/>
        <end position="297"/>
    </location>
</feature>
<protein>
    <submittedName>
        <fullName evidence="4">Phage tail tape measure protein</fullName>
    </submittedName>
</protein>
<dbReference type="PANTHER" id="PTHR37813:SF1">
    <property type="entry name" value="FELS-2 PROPHAGE PROTEIN"/>
    <property type="match status" value="1"/>
</dbReference>
<dbReference type="InterPro" id="IPR010090">
    <property type="entry name" value="Phage_tape_meas"/>
</dbReference>
<dbReference type="RefSeq" id="WP_203637120.1">
    <property type="nucleotide sequence ID" value="NZ_BOLS01000011.1"/>
</dbReference>
<feature type="transmembrane region" description="Helical" evidence="2">
    <location>
        <begin position="647"/>
        <end position="666"/>
    </location>
</feature>
<accession>A0ABW4CHU8</accession>
<organism evidence="4 5">
    <name type="scientific">Lacticaseibacillus mingshuiensis</name>
    <dbReference type="NCBI Taxonomy" id="2799574"/>
    <lineage>
        <taxon>Bacteria</taxon>
        <taxon>Bacillati</taxon>
        <taxon>Bacillota</taxon>
        <taxon>Bacilli</taxon>
        <taxon>Lactobacillales</taxon>
        <taxon>Lactobacillaceae</taxon>
        <taxon>Lacticaseibacillus</taxon>
    </lineage>
</organism>
<keyword evidence="2" id="KW-1133">Transmembrane helix</keyword>
<keyword evidence="2" id="KW-0472">Membrane</keyword>
<feature type="transmembrane region" description="Helical" evidence="2">
    <location>
        <begin position="497"/>
        <end position="524"/>
    </location>
</feature>
<dbReference type="PANTHER" id="PTHR37813">
    <property type="entry name" value="FELS-2 PROPHAGE PROTEIN"/>
    <property type="match status" value="1"/>
</dbReference>
<keyword evidence="2" id="KW-0812">Transmembrane</keyword>
<gene>
    <name evidence="4" type="ORF">ACFQ4P_09235</name>
</gene>
<feature type="transmembrane region" description="Helical" evidence="2">
    <location>
        <begin position="701"/>
        <end position="722"/>
    </location>
</feature>
<feature type="transmembrane region" description="Helical" evidence="2">
    <location>
        <begin position="578"/>
        <end position="600"/>
    </location>
</feature>